<comment type="caution">
    <text evidence="1">The sequence shown here is derived from an EMBL/GenBank/DDBJ whole genome shotgun (WGS) entry which is preliminary data.</text>
</comment>
<organism evidence="1 2">
    <name type="scientific">Xanthomonas citri pv. citri</name>
    <dbReference type="NCBI Taxonomy" id="611301"/>
    <lineage>
        <taxon>Bacteria</taxon>
        <taxon>Pseudomonadati</taxon>
        <taxon>Pseudomonadota</taxon>
        <taxon>Gammaproteobacteria</taxon>
        <taxon>Lysobacterales</taxon>
        <taxon>Lysobacteraceae</taxon>
        <taxon>Xanthomonas</taxon>
    </lineage>
</organism>
<name>A0A0U5F893_XANCI</name>
<dbReference type="EMBL" id="CCXZ01000013">
    <property type="protein sequence ID" value="CEG14344.1"/>
    <property type="molecule type" value="Genomic_DNA"/>
</dbReference>
<dbReference type="AlphaFoldDB" id="A0A0U5F893"/>
<protein>
    <submittedName>
        <fullName evidence="1">Uncharacterized protein</fullName>
    </submittedName>
</protein>
<keyword evidence="2" id="KW-1185">Reference proteome</keyword>
<reference evidence="1 2" key="1">
    <citation type="submission" date="2014-09" db="EMBL/GenBank/DDBJ databases">
        <authorList>
            <person name="Regsiter A."/>
        </authorList>
    </citation>
    <scope>NUCLEOTIDE SEQUENCE [LARGE SCALE GENOMIC DNA]</scope>
</reference>
<evidence type="ECO:0000313" key="2">
    <source>
        <dbReference type="Proteomes" id="UP000052230"/>
    </source>
</evidence>
<gene>
    <name evidence="1" type="ORF">XAC3562_110029</name>
</gene>
<dbReference type="Proteomes" id="UP000052230">
    <property type="component" value="Unassembled WGS sequence"/>
</dbReference>
<accession>A0A0U5F893</accession>
<proteinExistence type="predicted"/>
<evidence type="ECO:0000313" key="1">
    <source>
        <dbReference type="EMBL" id="CEG14344.1"/>
    </source>
</evidence>
<sequence length="57" mass="6374">MDGCDASQPKTVGAPPGAMWRYREGARARVRYYNVSVAQSSVARGFETRQRRAEAVR</sequence>